<dbReference type="AlphaFoldDB" id="A0A8J3JLF1"/>
<keyword evidence="5" id="KW-0732">Signal</keyword>
<keyword evidence="2" id="KW-0378">Hydrolase</keyword>
<organism evidence="8 9">
    <name type="scientific">Catellatospora bangladeshensis</name>
    <dbReference type="NCBI Taxonomy" id="310355"/>
    <lineage>
        <taxon>Bacteria</taxon>
        <taxon>Bacillati</taxon>
        <taxon>Actinomycetota</taxon>
        <taxon>Actinomycetes</taxon>
        <taxon>Micromonosporales</taxon>
        <taxon>Micromonosporaceae</taxon>
        <taxon>Catellatospora</taxon>
    </lineage>
</organism>
<dbReference type="PROSITE" id="PS50853">
    <property type="entry name" value="FN3"/>
    <property type="match status" value="2"/>
</dbReference>
<evidence type="ECO:0000259" key="7">
    <source>
        <dbReference type="PROSITE" id="PS51173"/>
    </source>
</evidence>
<dbReference type="GO" id="GO:0004553">
    <property type="term" value="F:hydrolase activity, hydrolyzing O-glycosyl compounds"/>
    <property type="evidence" value="ECO:0007669"/>
    <property type="project" value="InterPro"/>
</dbReference>
<dbReference type="GO" id="GO:0004622">
    <property type="term" value="F:phosphatidylcholine lysophospholipase activity"/>
    <property type="evidence" value="ECO:0007669"/>
    <property type="project" value="TreeGrafter"/>
</dbReference>
<feature type="region of interest" description="Disordered" evidence="4">
    <location>
        <begin position="539"/>
        <end position="558"/>
    </location>
</feature>
<dbReference type="PANTHER" id="PTHR30383:SF2">
    <property type="entry name" value="CELLULOSE-BINDING PROTEIN"/>
    <property type="match status" value="1"/>
</dbReference>
<dbReference type="GO" id="GO:0000272">
    <property type="term" value="P:polysaccharide catabolic process"/>
    <property type="evidence" value="ECO:0007669"/>
    <property type="project" value="UniProtKB-KW"/>
</dbReference>
<dbReference type="InterPro" id="IPR013783">
    <property type="entry name" value="Ig-like_fold"/>
</dbReference>
<keyword evidence="2" id="KW-0326">Glycosidase</keyword>
<dbReference type="EMBL" id="BONF01000024">
    <property type="protein sequence ID" value="GIF82778.1"/>
    <property type="molecule type" value="Genomic_DNA"/>
</dbReference>
<dbReference type="Pfam" id="PF13472">
    <property type="entry name" value="Lipase_GDSL_2"/>
    <property type="match status" value="1"/>
</dbReference>
<feature type="domain" description="CBM2" evidence="7">
    <location>
        <begin position="450"/>
        <end position="558"/>
    </location>
</feature>
<keyword evidence="9" id="KW-1185">Reference proteome</keyword>
<feature type="domain" description="Fibronectin type-III" evidence="6">
    <location>
        <begin position="361"/>
        <end position="453"/>
    </location>
</feature>
<dbReference type="SMART" id="SM00637">
    <property type="entry name" value="CBD_II"/>
    <property type="match status" value="1"/>
</dbReference>
<feature type="signal peptide" evidence="5">
    <location>
        <begin position="1"/>
        <end position="46"/>
    </location>
</feature>
<dbReference type="PROSITE" id="PS51318">
    <property type="entry name" value="TAT"/>
    <property type="match status" value="1"/>
</dbReference>
<dbReference type="InterPro" id="IPR036514">
    <property type="entry name" value="SGNH_hydro_sf"/>
</dbReference>
<dbReference type="Pfam" id="PF00041">
    <property type="entry name" value="fn3"/>
    <property type="match status" value="1"/>
</dbReference>
<dbReference type="InterPro" id="IPR008965">
    <property type="entry name" value="CBM2/CBM3_carb-bd_dom_sf"/>
</dbReference>
<dbReference type="Proteomes" id="UP000601223">
    <property type="component" value="Unassembled WGS sequence"/>
</dbReference>
<name>A0A8J3JLF1_9ACTN</name>
<reference evidence="8 9" key="1">
    <citation type="submission" date="2021-01" db="EMBL/GenBank/DDBJ databases">
        <title>Whole genome shotgun sequence of Catellatospora bangladeshensis NBRC 107357.</title>
        <authorList>
            <person name="Komaki H."/>
            <person name="Tamura T."/>
        </authorList>
    </citation>
    <scope>NUCLEOTIDE SEQUENCE [LARGE SCALE GENOMIC DNA]</scope>
    <source>
        <strain evidence="8 9">NBRC 107357</strain>
    </source>
</reference>
<feature type="compositionally biased region" description="Low complexity" evidence="4">
    <location>
        <begin position="363"/>
        <end position="374"/>
    </location>
</feature>
<keyword evidence="3" id="KW-0624">Polysaccharide degradation</keyword>
<dbReference type="InterPro" id="IPR051532">
    <property type="entry name" value="Ester_Hydrolysis_Enzymes"/>
</dbReference>
<dbReference type="InterPro" id="IPR001919">
    <property type="entry name" value="CBD2"/>
</dbReference>
<gene>
    <name evidence="8" type="ORF">Cba03nite_41270</name>
</gene>
<sequence length="558" mass="56516">MSRHHPPGTALHGPTTGARRRTALAALCALALALTVAITGAPAAHAAAPVRVMPLGDSITGGPGCWRAVLWDRLQRSGFTNVDFVGTLPGGGCGMTGWDGDNEGHGGYQATGIANQNQLPGWLAATHPDVVLMHLGTNDVWNNQPTATILTAFGKLVDQMRADNPNIKVLVAQIIPMTPSGCSWCPTGVSALNAAIPAWAAGKSTAQSPVTVVDQFSGFDTAVDTSDGVHPDDSGFQKMSDRWYPALTPLLGGTTPADTTPPSVPAGLRVNVNCSMVVTLNWTASTDNVAVTGYDVFRSASGSPATAVGTTTTTTFTHTLSGLAQYQVRARDAAGNTSALSEPVSALPPPCPPPDTQPPTTPGTPTASATSATGTTLTWASSTDNIGIAGYEIHRAPGATGGTFTQVGTSTAATFTDTGLAAGTTYRYQVRARDAVGNTSSFSPAVTVTTTSGGGGCTAALTLQTGWGGGYVMQPNTVTNTGTAAISGWTVTFTLPAGHVLTGSWNASVSVSGQTVTARGITGQNATIAAGSSTTWGFQASRPSGSTTVPTTAVCTTP</sequence>
<feature type="compositionally biased region" description="Pro residues" evidence="4">
    <location>
        <begin position="346"/>
        <end position="362"/>
    </location>
</feature>
<dbReference type="InterPro" id="IPR036116">
    <property type="entry name" value="FN3_sf"/>
</dbReference>
<evidence type="ECO:0000256" key="1">
    <source>
        <dbReference type="ARBA" id="ARBA00023277"/>
    </source>
</evidence>
<dbReference type="InterPro" id="IPR012291">
    <property type="entry name" value="CBM2_carb-bd_dom_sf"/>
</dbReference>
<evidence type="ECO:0008006" key="10">
    <source>
        <dbReference type="Google" id="ProtNLM"/>
    </source>
</evidence>
<feature type="domain" description="Fibronectin type-III" evidence="6">
    <location>
        <begin position="264"/>
        <end position="351"/>
    </location>
</feature>
<dbReference type="GO" id="GO:0030247">
    <property type="term" value="F:polysaccharide binding"/>
    <property type="evidence" value="ECO:0007669"/>
    <property type="project" value="UniProtKB-UniRule"/>
</dbReference>
<dbReference type="SMART" id="SM00060">
    <property type="entry name" value="FN3"/>
    <property type="match status" value="2"/>
</dbReference>
<dbReference type="CDD" id="cd00063">
    <property type="entry name" value="FN3"/>
    <property type="match status" value="2"/>
</dbReference>
<evidence type="ECO:0000256" key="5">
    <source>
        <dbReference type="SAM" id="SignalP"/>
    </source>
</evidence>
<evidence type="ECO:0000256" key="2">
    <source>
        <dbReference type="ARBA" id="ARBA00023295"/>
    </source>
</evidence>
<evidence type="ECO:0000313" key="8">
    <source>
        <dbReference type="EMBL" id="GIF82778.1"/>
    </source>
</evidence>
<dbReference type="SUPFAM" id="SSF49384">
    <property type="entry name" value="Carbohydrate-binding domain"/>
    <property type="match status" value="1"/>
</dbReference>
<comment type="caution">
    <text evidence="8">The sequence shown here is derived from an EMBL/GenBank/DDBJ whole genome shotgun (WGS) entry which is preliminary data.</text>
</comment>
<dbReference type="SUPFAM" id="SSF52266">
    <property type="entry name" value="SGNH hydrolase"/>
    <property type="match status" value="1"/>
</dbReference>
<evidence type="ECO:0000256" key="3">
    <source>
        <dbReference type="ARBA" id="ARBA00023326"/>
    </source>
</evidence>
<dbReference type="Gene3D" id="2.60.40.290">
    <property type="match status" value="1"/>
</dbReference>
<dbReference type="RefSeq" id="WP_203748556.1">
    <property type="nucleotide sequence ID" value="NZ_BONF01000024.1"/>
</dbReference>
<dbReference type="InterPro" id="IPR003961">
    <property type="entry name" value="FN3_dom"/>
</dbReference>
<dbReference type="SUPFAM" id="SSF49265">
    <property type="entry name" value="Fibronectin type III"/>
    <property type="match status" value="1"/>
</dbReference>
<accession>A0A8J3JLF1</accession>
<dbReference type="InterPro" id="IPR006311">
    <property type="entry name" value="TAT_signal"/>
</dbReference>
<dbReference type="Gene3D" id="2.60.40.10">
    <property type="entry name" value="Immunoglobulins"/>
    <property type="match status" value="2"/>
</dbReference>
<proteinExistence type="predicted"/>
<dbReference type="PROSITE" id="PS51173">
    <property type="entry name" value="CBM2"/>
    <property type="match status" value="1"/>
</dbReference>
<keyword evidence="1" id="KW-0119">Carbohydrate metabolism</keyword>
<dbReference type="Pfam" id="PF00553">
    <property type="entry name" value="CBM_2"/>
    <property type="match status" value="1"/>
</dbReference>
<dbReference type="InterPro" id="IPR013830">
    <property type="entry name" value="SGNH_hydro"/>
</dbReference>
<feature type="chain" id="PRO_5035204571" description="Cellulose-binding protein" evidence="5">
    <location>
        <begin position="47"/>
        <end position="558"/>
    </location>
</feature>
<dbReference type="PANTHER" id="PTHR30383">
    <property type="entry name" value="THIOESTERASE 1/PROTEASE 1/LYSOPHOSPHOLIPASE L1"/>
    <property type="match status" value="1"/>
</dbReference>
<dbReference type="Gene3D" id="3.40.50.1110">
    <property type="entry name" value="SGNH hydrolase"/>
    <property type="match status" value="1"/>
</dbReference>
<evidence type="ECO:0000259" key="6">
    <source>
        <dbReference type="PROSITE" id="PS50853"/>
    </source>
</evidence>
<evidence type="ECO:0000313" key="9">
    <source>
        <dbReference type="Proteomes" id="UP000601223"/>
    </source>
</evidence>
<dbReference type="CDD" id="cd01833">
    <property type="entry name" value="XynB_like"/>
    <property type="match status" value="1"/>
</dbReference>
<evidence type="ECO:0000256" key="4">
    <source>
        <dbReference type="SAM" id="MobiDB-lite"/>
    </source>
</evidence>
<feature type="compositionally biased region" description="Low complexity" evidence="4">
    <location>
        <begin position="547"/>
        <end position="558"/>
    </location>
</feature>
<protein>
    <recommendedName>
        <fullName evidence="10">Cellulose-binding protein</fullName>
    </recommendedName>
</protein>
<feature type="region of interest" description="Disordered" evidence="4">
    <location>
        <begin position="334"/>
        <end position="374"/>
    </location>
</feature>